<dbReference type="AlphaFoldDB" id="A0A9N9DXI8"/>
<reference evidence="1" key="1">
    <citation type="submission" date="2021-06" db="EMBL/GenBank/DDBJ databases">
        <authorList>
            <person name="Kallberg Y."/>
            <person name="Tangrot J."/>
            <person name="Rosling A."/>
        </authorList>
    </citation>
    <scope>NUCLEOTIDE SEQUENCE</scope>
    <source>
        <strain evidence="1">FL130A</strain>
    </source>
</reference>
<dbReference type="Proteomes" id="UP000789508">
    <property type="component" value="Unassembled WGS sequence"/>
</dbReference>
<evidence type="ECO:0000313" key="2">
    <source>
        <dbReference type="Proteomes" id="UP000789508"/>
    </source>
</evidence>
<comment type="caution">
    <text evidence="1">The sequence shown here is derived from an EMBL/GenBank/DDBJ whole genome shotgun (WGS) entry which is preliminary data.</text>
</comment>
<gene>
    <name evidence="1" type="ORF">ALEPTO_LOCUS10136</name>
</gene>
<organism evidence="1 2">
    <name type="scientific">Ambispora leptoticha</name>
    <dbReference type="NCBI Taxonomy" id="144679"/>
    <lineage>
        <taxon>Eukaryota</taxon>
        <taxon>Fungi</taxon>
        <taxon>Fungi incertae sedis</taxon>
        <taxon>Mucoromycota</taxon>
        <taxon>Glomeromycotina</taxon>
        <taxon>Glomeromycetes</taxon>
        <taxon>Archaeosporales</taxon>
        <taxon>Ambisporaceae</taxon>
        <taxon>Ambispora</taxon>
    </lineage>
</organism>
<keyword evidence="2" id="KW-1185">Reference proteome</keyword>
<evidence type="ECO:0000313" key="1">
    <source>
        <dbReference type="EMBL" id="CAG8654743.1"/>
    </source>
</evidence>
<protein>
    <submittedName>
        <fullName evidence="1">2061_t:CDS:1</fullName>
    </submittedName>
</protein>
<accession>A0A9N9DXI8</accession>
<name>A0A9N9DXI8_9GLOM</name>
<proteinExistence type="predicted"/>
<dbReference type="EMBL" id="CAJVPS010009978">
    <property type="protein sequence ID" value="CAG8654743.1"/>
    <property type="molecule type" value="Genomic_DNA"/>
</dbReference>
<feature type="non-terminal residue" evidence="1">
    <location>
        <position position="324"/>
    </location>
</feature>
<sequence>NHTQPNSDTTQQENPVDTEMTIPITELESIQTNTKMETDIASTISAHQDSSNTLTYSQVTRQNLISNTMQIDEDPTQKWLEHIHKELTREITQPFDSNTWHYDKLIISLQSSESLQDFIKYKIATKPTQKQIPPGISAKFKHLDWAFFLTFTRAKRFIPQHQTEYEEMFYSALQNYKKANQITITNKDIRDSIYQKLQQKLFLDFIMNTNFNTCPPRYITQLIKYYKGYIKDTTLNKYEEIQKAVQEAFSEKLQQLPSHPDDISENIQQILPFTLPIKNKAHTKAVVTALHRIYQFDQLPEEYFANLDPLLTNLANLHPAHQQQ</sequence>
<dbReference type="OrthoDB" id="2448732at2759"/>